<evidence type="ECO:0000256" key="5">
    <source>
        <dbReference type="ARBA" id="ARBA00022857"/>
    </source>
</evidence>
<keyword evidence="3" id="KW-0285">Flavoprotein</keyword>
<dbReference type="Gene3D" id="3.50.50.60">
    <property type="entry name" value="FAD/NAD(P)-binding domain"/>
    <property type="match status" value="2"/>
</dbReference>
<reference evidence="8 9" key="1">
    <citation type="journal article" date="2008" name="Nature">
        <title>The genome of the choanoflagellate Monosiga brevicollis and the origin of metazoans.</title>
        <authorList>
            <consortium name="JGI Sequencing"/>
            <person name="King N."/>
            <person name="Westbrook M.J."/>
            <person name="Young S.L."/>
            <person name="Kuo A."/>
            <person name="Abedin M."/>
            <person name="Chapman J."/>
            <person name="Fairclough S."/>
            <person name="Hellsten U."/>
            <person name="Isogai Y."/>
            <person name="Letunic I."/>
            <person name="Marr M."/>
            <person name="Pincus D."/>
            <person name="Putnam N."/>
            <person name="Rokas A."/>
            <person name="Wright K.J."/>
            <person name="Zuzow R."/>
            <person name="Dirks W."/>
            <person name="Good M."/>
            <person name="Goodstein D."/>
            <person name="Lemons D."/>
            <person name="Li W."/>
            <person name="Lyons J.B."/>
            <person name="Morris A."/>
            <person name="Nichols S."/>
            <person name="Richter D.J."/>
            <person name="Salamov A."/>
            <person name="Bork P."/>
            <person name="Lim W.A."/>
            <person name="Manning G."/>
            <person name="Miller W.T."/>
            <person name="McGinnis W."/>
            <person name="Shapiro H."/>
            <person name="Tjian R."/>
            <person name="Grigoriev I.V."/>
            <person name="Rokhsar D."/>
        </authorList>
    </citation>
    <scope>NUCLEOTIDE SEQUENCE [LARGE SCALE GENOMIC DNA]</scope>
    <source>
        <strain evidence="9">MX1 / ATCC 50154</strain>
    </source>
</reference>
<proteinExistence type="inferred from homology"/>
<dbReference type="InterPro" id="IPR020946">
    <property type="entry name" value="Flavin_mOase-like"/>
</dbReference>
<evidence type="ECO:0000256" key="7">
    <source>
        <dbReference type="ARBA" id="ARBA00023033"/>
    </source>
</evidence>
<keyword evidence="6" id="KW-0560">Oxidoreductase</keyword>
<dbReference type="AlphaFoldDB" id="A9UZY6"/>
<dbReference type="InterPro" id="IPR000960">
    <property type="entry name" value="Flavin_mOase"/>
</dbReference>
<name>A9UZY6_MONBE</name>
<keyword evidence="7" id="KW-0503">Monooxygenase</keyword>
<dbReference type="SUPFAM" id="SSF51905">
    <property type="entry name" value="FAD/NAD(P)-binding domain"/>
    <property type="match status" value="2"/>
</dbReference>
<dbReference type="KEGG" id="mbr:MONBRDRAFT_25628"/>
<evidence type="ECO:0000256" key="6">
    <source>
        <dbReference type="ARBA" id="ARBA00023002"/>
    </source>
</evidence>
<dbReference type="OMA" id="PVIHKLM"/>
<dbReference type="InterPro" id="IPR050346">
    <property type="entry name" value="FMO-like"/>
</dbReference>
<organism evidence="8 9">
    <name type="scientific">Monosiga brevicollis</name>
    <name type="common">Choanoflagellate</name>
    <dbReference type="NCBI Taxonomy" id="81824"/>
    <lineage>
        <taxon>Eukaryota</taxon>
        <taxon>Choanoflagellata</taxon>
        <taxon>Craspedida</taxon>
        <taxon>Salpingoecidae</taxon>
        <taxon>Monosiga</taxon>
    </lineage>
</organism>
<dbReference type="GO" id="GO:0004499">
    <property type="term" value="F:N,N-dimethylaniline monooxygenase activity"/>
    <property type="evidence" value="ECO:0007669"/>
    <property type="project" value="InterPro"/>
</dbReference>
<dbReference type="InterPro" id="IPR036188">
    <property type="entry name" value="FAD/NAD-bd_sf"/>
</dbReference>
<dbReference type="InParanoid" id="A9UZY6"/>
<dbReference type="Pfam" id="PF00743">
    <property type="entry name" value="FMO-like"/>
    <property type="match status" value="2"/>
</dbReference>
<dbReference type="GO" id="GO:0004497">
    <property type="term" value="F:monooxygenase activity"/>
    <property type="evidence" value="ECO:0000318"/>
    <property type="project" value="GO_Central"/>
</dbReference>
<accession>A9UZY6</accession>
<comment type="cofactor">
    <cofactor evidence="1">
        <name>FAD</name>
        <dbReference type="ChEBI" id="CHEBI:57692"/>
    </cofactor>
</comment>
<evidence type="ECO:0000313" key="8">
    <source>
        <dbReference type="EMBL" id="EDQ88921.1"/>
    </source>
</evidence>
<sequence length="342" mass="37725">MAFPGLPFQPTERTFVHRAQVQQTVPTAASVDAEASAITHDGFDALVVANGHYAKPRMPHIPGLENFTGHVLHSHNYRFPEPHAGRNVVVLGGGQSGRDIAQELHGVAASVVLAHATPRINVPELRETAPITTVAKDGTLVTSDGLHLEADTLILATGYHFDFPFLDLGAHGLESVPPRRIRGLYQHMLAIHEPTLALVGLPYKIVPFPLFDRQGLWLKALWADRTLQLPSIEEMQAVDEQLVEAADGDEQAVVVLSARQWAYNSRLSSEARAEPLEPWRREVYEANNAQRKRMPWQYKLNEFDIDFSTGDWLGRYADGATESRAQFLAQSTSAPSPPASSQ</sequence>
<dbReference type="EMBL" id="CH991552">
    <property type="protein sequence ID" value="EDQ88921.1"/>
    <property type="molecule type" value="Genomic_DNA"/>
</dbReference>
<dbReference type="STRING" id="81824.A9UZY6"/>
<evidence type="ECO:0000256" key="1">
    <source>
        <dbReference type="ARBA" id="ARBA00001974"/>
    </source>
</evidence>
<keyword evidence="9" id="KW-1185">Reference proteome</keyword>
<dbReference type="GO" id="GO:0050661">
    <property type="term" value="F:NADP binding"/>
    <property type="evidence" value="ECO:0007669"/>
    <property type="project" value="InterPro"/>
</dbReference>
<dbReference type="Proteomes" id="UP000001357">
    <property type="component" value="Unassembled WGS sequence"/>
</dbReference>
<evidence type="ECO:0008006" key="10">
    <source>
        <dbReference type="Google" id="ProtNLM"/>
    </source>
</evidence>
<dbReference type="GeneID" id="5891514"/>
<keyword evidence="5" id="KW-0521">NADP</keyword>
<dbReference type="RefSeq" id="XP_001746026.1">
    <property type="nucleotide sequence ID" value="XM_001745974.1"/>
</dbReference>
<keyword evidence="4" id="KW-0274">FAD</keyword>
<dbReference type="FunFam" id="3.50.50.60:FF:000672">
    <property type="entry name" value="Flavin-containing monooxygenase"/>
    <property type="match status" value="1"/>
</dbReference>
<dbReference type="eggNOG" id="KOG1399">
    <property type="taxonomic scope" value="Eukaryota"/>
</dbReference>
<evidence type="ECO:0000256" key="2">
    <source>
        <dbReference type="ARBA" id="ARBA00009183"/>
    </source>
</evidence>
<evidence type="ECO:0000256" key="4">
    <source>
        <dbReference type="ARBA" id="ARBA00022827"/>
    </source>
</evidence>
<evidence type="ECO:0000256" key="3">
    <source>
        <dbReference type="ARBA" id="ARBA00022630"/>
    </source>
</evidence>
<evidence type="ECO:0000313" key="9">
    <source>
        <dbReference type="Proteomes" id="UP000001357"/>
    </source>
</evidence>
<dbReference type="GO" id="GO:0050660">
    <property type="term" value="F:flavin adenine dinucleotide binding"/>
    <property type="evidence" value="ECO:0007669"/>
    <property type="project" value="InterPro"/>
</dbReference>
<dbReference type="FunFam" id="3.50.50.60:FF:000138">
    <property type="entry name" value="Flavin-containing monooxygenase"/>
    <property type="match status" value="1"/>
</dbReference>
<comment type="similarity">
    <text evidence="2">Belongs to the FMO family.</text>
</comment>
<dbReference type="PRINTS" id="PR00370">
    <property type="entry name" value="FMOXYGENASE"/>
</dbReference>
<protein>
    <recommendedName>
        <fullName evidence="10">Flavin-containing monooxygenase</fullName>
    </recommendedName>
</protein>
<dbReference type="PANTHER" id="PTHR23023">
    <property type="entry name" value="DIMETHYLANILINE MONOOXYGENASE"/>
    <property type="match status" value="1"/>
</dbReference>
<gene>
    <name evidence="8" type="ORF">MONBRDRAFT_25628</name>
</gene>